<dbReference type="InterPro" id="IPR008584">
    <property type="entry name" value="CXXC_Zn-binding_euk"/>
</dbReference>
<evidence type="ECO:0000256" key="1">
    <source>
        <dbReference type="ARBA" id="ARBA00007818"/>
    </source>
</evidence>
<reference evidence="4" key="1">
    <citation type="journal article" date="2020" name="J. Eukaryot. Microbiol.">
        <title>De novo Sequencing, Assembly and Annotation of the Transcriptome for the Free-Living Testate Amoeba Arcella intermedia.</title>
        <authorList>
            <person name="Ribeiro G.M."/>
            <person name="Porfirio-Sousa A.L."/>
            <person name="Maurer-Alcala X.X."/>
            <person name="Katz L.A."/>
            <person name="Lahr D.J.G."/>
        </authorList>
    </citation>
    <scope>NUCLEOTIDE SEQUENCE</scope>
</reference>
<protein>
    <submittedName>
        <fullName evidence="4">Uncharacterized protein</fullName>
    </submittedName>
</protein>
<proteinExistence type="inferred from homology"/>
<sequence length="151" mass="17066">MHNIEKIVPVSDARWAIKYKCNNCSCITDKFVGISRDISVQNRSGRGEVNLDFSCKSCKRVNKITITNPHEDAPYDAIKKSDKHPKALLGLSVHGSAEPIEIDLEACGPWEASYKVHGKTVLFFFYPPFSPPLLENRGNLFYSPIKGRRER</sequence>
<keyword evidence="2" id="KW-0479">Metal-binding</keyword>
<dbReference type="PANTHER" id="PTHR12857:SF0">
    <property type="entry name" value="CXXC MOTIF CONTAINING ZINC BINDING PROTEIN"/>
    <property type="match status" value="1"/>
</dbReference>
<dbReference type="SUPFAM" id="SSF141678">
    <property type="entry name" value="MAL13P1.257-like"/>
    <property type="match status" value="1"/>
</dbReference>
<keyword evidence="3" id="KW-0862">Zinc</keyword>
<evidence type="ECO:0000256" key="3">
    <source>
        <dbReference type="ARBA" id="ARBA00022833"/>
    </source>
</evidence>
<dbReference type="Pfam" id="PF05907">
    <property type="entry name" value="CXXC_Zn-b_euk"/>
    <property type="match status" value="1"/>
</dbReference>
<dbReference type="GO" id="GO:0008270">
    <property type="term" value="F:zinc ion binding"/>
    <property type="evidence" value="ECO:0007669"/>
    <property type="project" value="TreeGrafter"/>
</dbReference>
<evidence type="ECO:0000256" key="2">
    <source>
        <dbReference type="ARBA" id="ARBA00022723"/>
    </source>
</evidence>
<organism evidence="4">
    <name type="scientific">Arcella intermedia</name>
    <dbReference type="NCBI Taxonomy" id="1963864"/>
    <lineage>
        <taxon>Eukaryota</taxon>
        <taxon>Amoebozoa</taxon>
        <taxon>Tubulinea</taxon>
        <taxon>Elardia</taxon>
        <taxon>Arcellinida</taxon>
        <taxon>Sphaerothecina</taxon>
        <taxon>Arcellidae</taxon>
        <taxon>Arcella</taxon>
    </lineage>
</organism>
<evidence type="ECO:0000313" key="4">
    <source>
        <dbReference type="EMBL" id="NDV38500.1"/>
    </source>
</evidence>
<dbReference type="PANTHER" id="PTHR12857">
    <property type="entry name" value="CXXC MOTIF CONTAINING ZINC BINDING PROTEIN"/>
    <property type="match status" value="1"/>
</dbReference>
<dbReference type="EMBL" id="GIBP01009531">
    <property type="protein sequence ID" value="NDV38500.1"/>
    <property type="molecule type" value="Transcribed_RNA"/>
</dbReference>
<name>A0A6B2LNT7_9EUKA</name>
<accession>A0A6B2LNT7</accession>
<dbReference type="AlphaFoldDB" id="A0A6B2LNT7"/>
<comment type="similarity">
    <text evidence="1">Belongs to the UPF0587 family.</text>
</comment>